<feature type="non-terminal residue" evidence="1">
    <location>
        <position position="1"/>
    </location>
</feature>
<dbReference type="Proteomes" id="UP001162881">
    <property type="component" value="Unassembled WGS sequence"/>
</dbReference>
<organism evidence="1 2">
    <name type="scientific">Novosphingobium organovorum</name>
    <dbReference type="NCBI Taxonomy" id="2930092"/>
    <lineage>
        <taxon>Bacteria</taxon>
        <taxon>Pseudomonadati</taxon>
        <taxon>Pseudomonadota</taxon>
        <taxon>Alphaproteobacteria</taxon>
        <taxon>Sphingomonadales</taxon>
        <taxon>Sphingomonadaceae</taxon>
        <taxon>Novosphingobium</taxon>
    </lineage>
</organism>
<comment type="caution">
    <text evidence="1">The sequence shown here is derived from an EMBL/GenBank/DDBJ whole genome shotgun (WGS) entry which is preliminary data.</text>
</comment>
<name>A0ABT0BJD9_9SPHN</name>
<accession>A0ABT0BJD9</accession>
<gene>
    <name evidence="1" type="ORF">MTR62_21145</name>
</gene>
<evidence type="ECO:0000313" key="1">
    <source>
        <dbReference type="EMBL" id="MCJ2185172.1"/>
    </source>
</evidence>
<dbReference type="EMBL" id="JALHLF010000264">
    <property type="protein sequence ID" value="MCJ2185172.1"/>
    <property type="molecule type" value="Genomic_DNA"/>
</dbReference>
<evidence type="ECO:0000313" key="2">
    <source>
        <dbReference type="Proteomes" id="UP001162881"/>
    </source>
</evidence>
<protein>
    <submittedName>
        <fullName evidence="1">Uncharacterized protein</fullName>
    </submittedName>
</protein>
<proteinExistence type="predicted"/>
<reference evidence="1" key="1">
    <citation type="submission" date="2022-03" db="EMBL/GenBank/DDBJ databases">
        <title>Identification of a novel bacterium isolated from mangrove sediments.</title>
        <authorList>
            <person name="Pan X."/>
        </authorList>
    </citation>
    <scope>NUCLEOTIDE SEQUENCE</scope>
    <source>
        <strain evidence="1">B1949</strain>
    </source>
</reference>
<sequence length="62" mass="6683">ERAALAARLEGYGLADLAARLRRIELPPQDGTPHEGTALLAAAYALALARRQRCTPVWLESA</sequence>
<dbReference type="RefSeq" id="WP_244024648.1">
    <property type="nucleotide sequence ID" value="NZ_JALHLF010000264.1"/>
</dbReference>
<keyword evidence="2" id="KW-1185">Reference proteome</keyword>